<dbReference type="RefSeq" id="XP_013901519.1">
    <property type="nucleotide sequence ID" value="XM_014046065.1"/>
</dbReference>
<dbReference type="Gene3D" id="3.30.1380.20">
    <property type="entry name" value="Trafficking protein particle complex subunit 3"/>
    <property type="match status" value="1"/>
</dbReference>
<dbReference type="PANTHER" id="PTHR12817:SF0">
    <property type="entry name" value="GEO08327P1"/>
    <property type="match status" value="1"/>
</dbReference>
<dbReference type="GeneID" id="25738337"/>
<keyword evidence="3" id="KW-1185">Reference proteome</keyword>
<organism evidence="2 3">
    <name type="scientific">Monoraphidium neglectum</name>
    <dbReference type="NCBI Taxonomy" id="145388"/>
    <lineage>
        <taxon>Eukaryota</taxon>
        <taxon>Viridiplantae</taxon>
        <taxon>Chlorophyta</taxon>
        <taxon>core chlorophytes</taxon>
        <taxon>Chlorophyceae</taxon>
        <taxon>CS clade</taxon>
        <taxon>Sphaeropleales</taxon>
        <taxon>Selenastraceae</taxon>
        <taxon>Monoraphidium</taxon>
    </lineage>
</organism>
<dbReference type="GO" id="GO:0005801">
    <property type="term" value="C:cis-Golgi network"/>
    <property type="evidence" value="ECO:0007669"/>
    <property type="project" value="TreeGrafter"/>
</dbReference>
<reference evidence="2 3" key="1">
    <citation type="journal article" date="2013" name="BMC Genomics">
        <title>Reconstruction of the lipid metabolism for the microalga Monoraphidium neglectum from its genome sequence reveals characteristics suitable for biofuel production.</title>
        <authorList>
            <person name="Bogen C."/>
            <person name="Al-Dilaimi A."/>
            <person name="Albersmeier A."/>
            <person name="Wichmann J."/>
            <person name="Grundmann M."/>
            <person name="Rupp O."/>
            <person name="Lauersen K.J."/>
            <person name="Blifernez-Klassen O."/>
            <person name="Kalinowski J."/>
            <person name="Goesmann A."/>
            <person name="Mussgnug J.H."/>
            <person name="Kruse O."/>
        </authorList>
    </citation>
    <scope>NUCLEOTIDE SEQUENCE [LARGE SCALE GENOMIC DNA]</scope>
    <source>
        <strain evidence="2 3">SAG 48.87</strain>
    </source>
</reference>
<evidence type="ECO:0000256" key="1">
    <source>
        <dbReference type="ARBA" id="ARBA00006218"/>
    </source>
</evidence>
<dbReference type="Proteomes" id="UP000054498">
    <property type="component" value="Unassembled WGS sequence"/>
</dbReference>
<dbReference type="InterPro" id="IPR037992">
    <property type="entry name" value="TRAPPC6/Trs33"/>
</dbReference>
<dbReference type="KEGG" id="mng:MNEG_5460"/>
<name>A0A0D2MHE8_9CHLO</name>
<dbReference type="OrthoDB" id="941624at2759"/>
<dbReference type="Pfam" id="PF04051">
    <property type="entry name" value="TRAPP"/>
    <property type="match status" value="1"/>
</dbReference>
<dbReference type="AlphaFoldDB" id="A0A0D2MHE8"/>
<dbReference type="STRING" id="145388.A0A0D2MHE8"/>
<dbReference type="GO" id="GO:0005802">
    <property type="term" value="C:trans-Golgi network"/>
    <property type="evidence" value="ECO:0007669"/>
    <property type="project" value="TreeGrafter"/>
</dbReference>
<dbReference type="InterPro" id="IPR024096">
    <property type="entry name" value="NO_sig/Golgi_transp_ligand-bd"/>
</dbReference>
<dbReference type="GO" id="GO:0030008">
    <property type="term" value="C:TRAPP complex"/>
    <property type="evidence" value="ECO:0007669"/>
    <property type="project" value="TreeGrafter"/>
</dbReference>
<dbReference type="CDD" id="cd14944">
    <property type="entry name" value="TRAPPC6A_Trs33"/>
    <property type="match status" value="1"/>
</dbReference>
<dbReference type="InterPro" id="IPR007194">
    <property type="entry name" value="TRAPP_component"/>
</dbReference>
<dbReference type="EMBL" id="KK101034">
    <property type="protein sequence ID" value="KIZ02500.1"/>
    <property type="molecule type" value="Genomic_DNA"/>
</dbReference>
<dbReference type="GO" id="GO:0006888">
    <property type="term" value="P:endoplasmic reticulum to Golgi vesicle-mediated transport"/>
    <property type="evidence" value="ECO:0007669"/>
    <property type="project" value="TreeGrafter"/>
</dbReference>
<accession>A0A0D2MHE8</accession>
<sequence>MGQRHPRRSRRSASGYSRDKARLGDTLEVIKFLCKDFWQALFKKQVDNLRTNHRGIYVLQDHSFRWLLRLAPAAPVQEGSRPEFLARSAQPYLYLPCGIIRGALTHLGVNCTVEADAKALPSCSFTIKITT</sequence>
<dbReference type="SUPFAM" id="SSF111126">
    <property type="entry name" value="Ligand-binding domain in the NO signalling and Golgi transport"/>
    <property type="match status" value="1"/>
</dbReference>
<evidence type="ECO:0000313" key="3">
    <source>
        <dbReference type="Proteomes" id="UP000054498"/>
    </source>
</evidence>
<dbReference type="PANTHER" id="PTHR12817">
    <property type="entry name" value="TRAFFICKING PROTEIN PARTICLE COMPLEX SUBUNIT 6B"/>
    <property type="match status" value="1"/>
</dbReference>
<protein>
    <submittedName>
        <fullName evidence="2">Trafficking protein particle complex subunit 6B</fullName>
    </submittedName>
</protein>
<proteinExistence type="inferred from homology"/>
<evidence type="ECO:0000313" key="2">
    <source>
        <dbReference type="EMBL" id="KIZ02500.1"/>
    </source>
</evidence>
<gene>
    <name evidence="2" type="ORF">MNEG_5460</name>
</gene>
<comment type="similarity">
    <text evidence="1">Belongs to the TRAPP small subunits family. BET3 subfamily.</text>
</comment>